<dbReference type="PANTHER" id="PTHR24148">
    <property type="entry name" value="ANKYRIN REPEAT DOMAIN-CONTAINING PROTEIN 39 HOMOLOG-RELATED"/>
    <property type="match status" value="1"/>
</dbReference>
<dbReference type="PANTHER" id="PTHR24148:SF73">
    <property type="entry name" value="HET DOMAIN PROTEIN (AFU_ORTHOLOGUE AFUA_8G01020)"/>
    <property type="match status" value="1"/>
</dbReference>
<dbReference type="RefSeq" id="XP_018063538.1">
    <property type="nucleotide sequence ID" value="XM_018212471.1"/>
</dbReference>
<organism evidence="2 3">
    <name type="scientific">Mollisia scopiformis</name>
    <name type="common">Conifer needle endophyte fungus</name>
    <name type="synonym">Phialocephala scopiformis</name>
    <dbReference type="NCBI Taxonomy" id="149040"/>
    <lineage>
        <taxon>Eukaryota</taxon>
        <taxon>Fungi</taxon>
        <taxon>Dikarya</taxon>
        <taxon>Ascomycota</taxon>
        <taxon>Pezizomycotina</taxon>
        <taxon>Leotiomycetes</taxon>
        <taxon>Helotiales</taxon>
        <taxon>Mollisiaceae</taxon>
        <taxon>Mollisia</taxon>
    </lineage>
</organism>
<protein>
    <submittedName>
        <fullName evidence="2">HET-domain-containing protein</fullName>
    </submittedName>
</protein>
<gene>
    <name evidence="2" type="ORF">LY89DRAFT_658271</name>
</gene>
<dbReference type="AlphaFoldDB" id="A0A132BAA8"/>
<dbReference type="OrthoDB" id="2157530at2759"/>
<evidence type="ECO:0000313" key="2">
    <source>
        <dbReference type="EMBL" id="KUJ09183.1"/>
    </source>
</evidence>
<name>A0A132BAA8_MOLSC</name>
<dbReference type="KEGG" id="psco:LY89DRAFT_658271"/>
<accession>A0A132BAA8</accession>
<dbReference type="InterPro" id="IPR052895">
    <property type="entry name" value="HetReg/Transcr_Mod"/>
</dbReference>
<dbReference type="InterPro" id="IPR010730">
    <property type="entry name" value="HET"/>
</dbReference>
<evidence type="ECO:0000259" key="1">
    <source>
        <dbReference type="Pfam" id="PF06985"/>
    </source>
</evidence>
<sequence length="198" mass="22970">MKPYQYQPLVQKDAIRLIGLQPSPDKEAKVRCKIVHTTLSACGYDIIDHYTALSYVWGNASKTVKIEVEGRDLDVTVNLDSALRHMRDAVRSRWVWADAICINQQDNEEKGHQVGQMAEVYKMAHHTIIYLGHSNTDLDKWITIMTSQDVLQTLDQGRLKASESHELDFFRTQTRLALQRDWFKRVWVLQELVFSKDP</sequence>
<feature type="domain" description="Heterokaryon incompatibility" evidence="1">
    <location>
        <begin position="50"/>
        <end position="191"/>
    </location>
</feature>
<dbReference type="GeneID" id="28822197"/>
<dbReference type="EMBL" id="KQ947433">
    <property type="protein sequence ID" value="KUJ09183.1"/>
    <property type="molecule type" value="Genomic_DNA"/>
</dbReference>
<keyword evidence="3" id="KW-1185">Reference proteome</keyword>
<evidence type="ECO:0000313" key="3">
    <source>
        <dbReference type="Proteomes" id="UP000070700"/>
    </source>
</evidence>
<dbReference type="STRING" id="149040.A0A132BAA8"/>
<dbReference type="Proteomes" id="UP000070700">
    <property type="component" value="Unassembled WGS sequence"/>
</dbReference>
<dbReference type="Pfam" id="PF06985">
    <property type="entry name" value="HET"/>
    <property type="match status" value="1"/>
</dbReference>
<reference evidence="2 3" key="1">
    <citation type="submission" date="2015-10" db="EMBL/GenBank/DDBJ databases">
        <title>Full genome of DAOMC 229536 Phialocephala scopiformis, a fungal endophyte of spruce producing the potent anti-insectan compound rugulosin.</title>
        <authorList>
            <consortium name="DOE Joint Genome Institute"/>
            <person name="Walker A.K."/>
            <person name="Frasz S.L."/>
            <person name="Seifert K.A."/>
            <person name="Miller J.D."/>
            <person name="Mondo S.J."/>
            <person name="Labutti K."/>
            <person name="Lipzen A."/>
            <person name="Dockter R."/>
            <person name="Kennedy M."/>
            <person name="Grigoriev I.V."/>
            <person name="Spatafora J.W."/>
        </authorList>
    </citation>
    <scope>NUCLEOTIDE SEQUENCE [LARGE SCALE GENOMIC DNA]</scope>
    <source>
        <strain evidence="2 3">CBS 120377</strain>
    </source>
</reference>
<dbReference type="InParanoid" id="A0A132BAA8"/>
<proteinExistence type="predicted"/>